<comment type="function">
    <text evidence="18 19">Hydrolyzes DNA under acidic conditions with a preference for double-stranded DNA. Plays a major role in the clearance of nucleic acids generated through apoptosis, hence preventing autoinflammation. Necessary for proper fetal development and for definitive erythropoiesis in fetal liver and bone marrow, where it degrades nuclear DNA expelled from erythroid precursor cells.</text>
</comment>
<evidence type="ECO:0000256" key="17">
    <source>
        <dbReference type="ARBA" id="ARBA00043033"/>
    </source>
</evidence>
<dbReference type="GO" id="GO:0005764">
    <property type="term" value="C:lysosome"/>
    <property type="evidence" value="ECO:0007669"/>
    <property type="project" value="UniProtKB-SubCell"/>
</dbReference>
<dbReference type="Proteomes" id="UP000002494">
    <property type="component" value="Chromosome 19"/>
</dbReference>
<reference evidence="21" key="3">
    <citation type="submission" date="2025-09" db="UniProtKB">
        <authorList>
            <consortium name="Ensembl"/>
        </authorList>
    </citation>
    <scope>IDENTIFICATION</scope>
    <source>
        <strain evidence="21">Brown Norway</strain>
    </source>
</reference>
<dbReference type="GeneTree" id="ENSGT00390000002634"/>
<keyword evidence="6 19" id="KW-0053">Apoptosis</keyword>
<evidence type="ECO:0000256" key="12">
    <source>
        <dbReference type="ARBA" id="ARBA00023180"/>
    </source>
</evidence>
<evidence type="ECO:0000313" key="23">
    <source>
        <dbReference type="RGD" id="621457"/>
    </source>
</evidence>
<evidence type="ECO:0000256" key="19">
    <source>
        <dbReference type="RuleBase" id="RU369111"/>
    </source>
</evidence>
<dbReference type="Ensembl" id="ENSRNOT00000115823.2">
    <property type="protein sequence ID" value="ENSRNOP00000095960.1"/>
    <property type="gene ID" value="ENSRNOG00000023830.6"/>
</dbReference>
<feature type="signal peptide" evidence="20">
    <location>
        <begin position="1"/>
        <end position="19"/>
    </location>
</feature>
<evidence type="ECO:0000256" key="6">
    <source>
        <dbReference type="ARBA" id="ARBA00022703"/>
    </source>
</evidence>
<gene>
    <name evidence="21 23" type="primary">Dnase2</name>
</gene>
<keyword evidence="24" id="KW-1267">Proteomics identification</keyword>
<reference evidence="21" key="1">
    <citation type="submission" date="2024-01" db="EMBL/GenBank/DDBJ databases">
        <title>GRCr8: a new rat reference genome assembly contstructed from accurate long reads and long range scaffolding.</title>
        <authorList>
            <person name="Doris P.A."/>
            <person name="Kalbfleisch T."/>
            <person name="Li K."/>
            <person name="Howe K."/>
            <person name="Wood J."/>
        </authorList>
    </citation>
    <scope>NUCLEOTIDE SEQUENCE [LARGE SCALE GENOMIC DNA]</scope>
    <source>
        <strain evidence="21">Brown Norway</strain>
    </source>
</reference>
<accession>A0A8I6ASI3</accession>
<comment type="similarity">
    <text evidence="3 19">Belongs to the DNase II family.</text>
</comment>
<evidence type="ECO:0000256" key="11">
    <source>
        <dbReference type="ARBA" id="ARBA00023157"/>
    </source>
</evidence>
<evidence type="ECO:0000256" key="18">
    <source>
        <dbReference type="ARBA" id="ARBA00045381"/>
    </source>
</evidence>
<evidence type="ECO:0000256" key="7">
    <source>
        <dbReference type="ARBA" id="ARBA00022722"/>
    </source>
</evidence>
<dbReference type="EC" id="3.1.22.1" evidence="4 19"/>
<dbReference type="Pfam" id="PF03265">
    <property type="entry name" value="DNase_II"/>
    <property type="match status" value="1"/>
</dbReference>
<proteinExistence type="evidence at protein level"/>
<dbReference type="GO" id="GO:0004531">
    <property type="term" value="F:deoxyribonuclease II activity"/>
    <property type="evidence" value="ECO:0007669"/>
    <property type="project" value="UniProtKB-UniRule"/>
</dbReference>
<evidence type="ECO:0000256" key="15">
    <source>
        <dbReference type="ARBA" id="ARBA00041393"/>
    </source>
</evidence>
<dbReference type="PANTHER" id="PTHR10858">
    <property type="entry name" value="DEOXYRIBONUCLEASE II"/>
    <property type="match status" value="1"/>
</dbReference>
<evidence type="ECO:0000256" key="14">
    <source>
        <dbReference type="ARBA" id="ARBA00039868"/>
    </source>
</evidence>
<keyword evidence="8 19" id="KW-0732">Signal</keyword>
<dbReference type="PANTHER" id="PTHR10858:SF9">
    <property type="entry name" value="DEOXYRIBONUCLEASE-2-ALPHA"/>
    <property type="match status" value="1"/>
</dbReference>
<evidence type="ECO:0007829" key="24">
    <source>
        <dbReference type="PeptideAtlas" id="A0A8I6ASI3"/>
    </source>
</evidence>
<keyword evidence="22" id="KW-1185">Reference proteome</keyword>
<evidence type="ECO:0000256" key="13">
    <source>
        <dbReference type="ARBA" id="ARBA00023228"/>
    </source>
</evidence>
<keyword evidence="13 19" id="KW-0458">Lysosome</keyword>
<keyword evidence="10 19" id="KW-0378">Hydrolase</keyword>
<evidence type="ECO:0000256" key="4">
    <source>
        <dbReference type="ARBA" id="ARBA00012036"/>
    </source>
</evidence>
<evidence type="ECO:0000256" key="20">
    <source>
        <dbReference type="SAM" id="SignalP"/>
    </source>
</evidence>
<comment type="catalytic activity">
    <reaction evidence="1 19">
        <text>Endonucleolytic cleavage to nucleoside 3'-phosphates and 3'-phosphooligonucleotide end-products.</text>
        <dbReference type="EC" id="3.1.22.1"/>
    </reaction>
</comment>
<evidence type="ECO:0000256" key="5">
    <source>
        <dbReference type="ARBA" id="ARBA00022473"/>
    </source>
</evidence>
<dbReference type="InterPro" id="IPR004947">
    <property type="entry name" value="DNase_II"/>
</dbReference>
<evidence type="ECO:0000256" key="9">
    <source>
        <dbReference type="ARBA" id="ARBA00022759"/>
    </source>
</evidence>
<reference evidence="21" key="2">
    <citation type="submission" date="2025-08" db="UniProtKB">
        <authorList>
            <consortium name="Ensembl"/>
        </authorList>
    </citation>
    <scope>IDENTIFICATION</scope>
    <source>
        <strain evidence="21">Brown Norway</strain>
    </source>
</reference>
<keyword evidence="5" id="KW-0217">Developmental protein</keyword>
<organism evidence="21 22">
    <name type="scientific">Rattus norvegicus</name>
    <name type="common">Rat</name>
    <dbReference type="NCBI Taxonomy" id="10116"/>
    <lineage>
        <taxon>Eukaryota</taxon>
        <taxon>Metazoa</taxon>
        <taxon>Chordata</taxon>
        <taxon>Craniata</taxon>
        <taxon>Vertebrata</taxon>
        <taxon>Euteleostomi</taxon>
        <taxon>Mammalia</taxon>
        <taxon>Eutheria</taxon>
        <taxon>Euarchontoglires</taxon>
        <taxon>Glires</taxon>
        <taxon>Rodentia</taxon>
        <taxon>Myomorpha</taxon>
        <taxon>Muroidea</taxon>
        <taxon>Muridae</taxon>
        <taxon>Murinae</taxon>
        <taxon>Rattus</taxon>
    </lineage>
</organism>
<dbReference type="GO" id="GO:0006309">
    <property type="term" value="P:apoptotic DNA fragmentation"/>
    <property type="evidence" value="ECO:0007669"/>
    <property type="project" value="UniProtKB-UniRule"/>
</dbReference>
<dbReference type="AlphaFoldDB" id="A0A8I6ASI3"/>
<comment type="subcellular location">
    <subcellularLocation>
        <location evidence="2 19">Lysosome</location>
    </subcellularLocation>
</comment>
<keyword evidence="9 19" id="KW-0255">Endonuclease</keyword>
<feature type="chain" id="PRO_5035269228" description="Deoxyribonuclease-2-alpha" evidence="20">
    <location>
        <begin position="20"/>
        <end position="150"/>
    </location>
</feature>
<evidence type="ECO:0000256" key="1">
    <source>
        <dbReference type="ARBA" id="ARBA00000447"/>
    </source>
</evidence>
<keyword evidence="7 19" id="KW-0540">Nuclease</keyword>
<evidence type="ECO:0000256" key="8">
    <source>
        <dbReference type="ARBA" id="ARBA00022729"/>
    </source>
</evidence>
<keyword evidence="11" id="KW-1015">Disulfide bond</keyword>
<evidence type="ECO:0000256" key="2">
    <source>
        <dbReference type="ARBA" id="ARBA00004371"/>
    </source>
</evidence>
<protein>
    <recommendedName>
        <fullName evidence="14 19">Deoxyribonuclease-2-alpha</fullName>
        <ecNumber evidence="4 19">3.1.22.1</ecNumber>
    </recommendedName>
    <alternativeName>
        <fullName evidence="15 19">Acid DNase</fullName>
    </alternativeName>
    <alternativeName>
        <fullName evidence="17 19">Deoxyribonuclease II alpha</fullName>
    </alternativeName>
    <alternativeName>
        <fullName evidence="16 19">Lysosomal DNase II</fullName>
    </alternativeName>
</protein>
<dbReference type="RGD" id="621457">
    <property type="gene designation" value="Dnase2"/>
</dbReference>
<evidence type="ECO:0000313" key="22">
    <source>
        <dbReference type="Proteomes" id="UP000002494"/>
    </source>
</evidence>
<evidence type="ECO:0000256" key="3">
    <source>
        <dbReference type="ARBA" id="ARBA00007527"/>
    </source>
</evidence>
<evidence type="ECO:0000256" key="10">
    <source>
        <dbReference type="ARBA" id="ARBA00022801"/>
    </source>
</evidence>
<evidence type="ECO:0000313" key="21">
    <source>
        <dbReference type="Ensembl" id="ENSRNOP00000095960.1"/>
    </source>
</evidence>
<evidence type="ECO:0000256" key="16">
    <source>
        <dbReference type="ARBA" id="ARBA00041918"/>
    </source>
</evidence>
<sequence length="150" mass="16027">MAAPSSLLLAALLWVPAEALSCYGDSGRPVDWFVVYKLPANSGSGDKPWKGLMYKYMDQNSEGWQDGVGHIDSKDGAVGLTLQPLYQKNSSQVSCSWTKKGASGWSTVCLASHPLHPLVHTAGLRTLGPTARPYSVCPFPSVSFQGLASN</sequence>
<name>A0A8I6ASI3_RAT</name>
<keyword evidence="12 19" id="KW-0325">Glycoprotein</keyword>